<organism evidence="1 2">
    <name type="scientific">Arthrobacter psychrochitiniphilus</name>
    <dbReference type="NCBI Taxonomy" id="291045"/>
    <lineage>
        <taxon>Bacteria</taxon>
        <taxon>Bacillati</taxon>
        <taxon>Actinomycetota</taxon>
        <taxon>Actinomycetes</taxon>
        <taxon>Micrococcales</taxon>
        <taxon>Micrococcaceae</taxon>
        <taxon>Arthrobacter</taxon>
    </lineage>
</organism>
<evidence type="ECO:0008006" key="3">
    <source>
        <dbReference type="Google" id="ProtNLM"/>
    </source>
</evidence>
<evidence type="ECO:0000313" key="2">
    <source>
        <dbReference type="Proteomes" id="UP000246303"/>
    </source>
</evidence>
<protein>
    <recommendedName>
        <fullName evidence="3">N-acetyltransferase domain-containing protein</fullName>
    </recommendedName>
</protein>
<comment type="caution">
    <text evidence="1">The sequence shown here is derived from an EMBL/GenBank/DDBJ whole genome shotgun (WGS) entry which is preliminary data.</text>
</comment>
<dbReference type="EMBL" id="QHLZ01000017">
    <property type="protein sequence ID" value="PXA64031.1"/>
    <property type="molecule type" value="Genomic_DNA"/>
</dbReference>
<sequence>MKHPDRIVLCYLDDLGIVKSVGWTGFTVSPDGHHNGYIHVLATHLVYTRQGAGQATYTRILEDFIGLAQNAKKFESLTLTALVHPDNMECKSLLCGNGWIFTEVLDVDGLHEEWALVIGVDP</sequence>
<dbReference type="Proteomes" id="UP000246303">
    <property type="component" value="Unassembled WGS sequence"/>
</dbReference>
<name>A0A2V3DN02_9MICC</name>
<evidence type="ECO:0000313" key="1">
    <source>
        <dbReference type="EMBL" id="PXA64031.1"/>
    </source>
</evidence>
<dbReference type="RefSeq" id="WP_110107832.1">
    <property type="nucleotide sequence ID" value="NZ_JACBZZ010000001.1"/>
</dbReference>
<gene>
    <name evidence="1" type="ORF">CVS29_17420</name>
</gene>
<dbReference type="AlphaFoldDB" id="A0A2V3DN02"/>
<keyword evidence="2" id="KW-1185">Reference proteome</keyword>
<dbReference type="InterPro" id="IPR016181">
    <property type="entry name" value="Acyl_CoA_acyltransferase"/>
</dbReference>
<dbReference type="SUPFAM" id="SSF55729">
    <property type="entry name" value="Acyl-CoA N-acyltransferases (Nat)"/>
    <property type="match status" value="1"/>
</dbReference>
<reference evidence="1 2" key="1">
    <citation type="submission" date="2018-05" db="EMBL/GenBank/DDBJ databases">
        <title>Genetic diversity of glacier-inhabiting Cryobacterium bacteria in China and description of Cryobacterium mengkeensis sp. nov. and Arthrobacter glacialis sp. nov.</title>
        <authorList>
            <person name="Liu Q."/>
            <person name="Xin Y.-H."/>
        </authorList>
    </citation>
    <scope>NUCLEOTIDE SEQUENCE [LARGE SCALE GENOMIC DNA]</scope>
    <source>
        <strain evidence="1 2">GP3</strain>
    </source>
</reference>
<accession>A0A2V3DN02</accession>
<proteinExistence type="predicted"/>